<reference evidence="3 4" key="1">
    <citation type="submission" date="2016-08" db="EMBL/GenBank/DDBJ databases">
        <title>Draft genome of Fabibacter sp. strain SK-8.</title>
        <authorList>
            <person name="Wong S.-K."/>
            <person name="Hamasaki K."/>
            <person name="Yoshizawa S."/>
        </authorList>
    </citation>
    <scope>NUCLEOTIDE SEQUENCE [LARGE SCALE GENOMIC DNA]</scope>
    <source>
        <strain evidence="3 4">SK-8</strain>
    </source>
</reference>
<proteinExistence type="predicted"/>
<protein>
    <submittedName>
        <fullName evidence="3">Cell surface protein SprA</fullName>
    </submittedName>
</protein>
<dbReference type="Proteomes" id="UP000095552">
    <property type="component" value="Unassembled WGS sequence"/>
</dbReference>
<evidence type="ECO:0000256" key="1">
    <source>
        <dbReference type="SAM" id="MobiDB-lite"/>
    </source>
</evidence>
<keyword evidence="4" id="KW-1185">Reference proteome</keyword>
<feature type="region of interest" description="Disordered" evidence="1">
    <location>
        <begin position="1879"/>
        <end position="1901"/>
    </location>
</feature>
<dbReference type="InterPro" id="IPR025684">
    <property type="entry name" value="SprA_N_dom"/>
</dbReference>
<dbReference type="InterPro" id="IPR026377">
    <property type="entry name" value="Cell_surface_SprA"/>
</dbReference>
<organism evidence="3 4">
    <name type="scientific">Roseivirga misakiensis</name>
    <dbReference type="NCBI Taxonomy" id="1563681"/>
    <lineage>
        <taxon>Bacteria</taxon>
        <taxon>Pseudomonadati</taxon>
        <taxon>Bacteroidota</taxon>
        <taxon>Cytophagia</taxon>
        <taxon>Cytophagales</taxon>
        <taxon>Roseivirgaceae</taxon>
        <taxon>Roseivirga</taxon>
    </lineage>
</organism>
<feature type="domain" description="Gliding motility protein SprA N-terminal" evidence="2">
    <location>
        <begin position="1090"/>
        <end position="1594"/>
    </location>
</feature>
<accession>A0A1E5T263</accession>
<gene>
    <name evidence="3" type="ORF">BFP71_19020</name>
</gene>
<dbReference type="Pfam" id="PF14349">
    <property type="entry name" value="SprA_N"/>
    <property type="match status" value="2"/>
</dbReference>
<evidence type="ECO:0000259" key="2">
    <source>
        <dbReference type="Pfam" id="PF14349"/>
    </source>
</evidence>
<sequence length="2362" mass="267731">MMLLSISMPSHALFYQSQDTTTTARDTSKYVRSAYPKYKPIYPLGDPLFRRRLSSPLYFNNPSFLKKTITLDTAKNYIFSEKIGTSFYRPPTFVPFSEALKKRIQLGNRDFFREKAKALDGESAVSNRRQLIPPIALNPFFDRLFGGDQILINTNGSVLLDFGGRFQRVDNPAIPIRQQRNGTFEFDQNIQMSLQGTIGSKLRMNATFDNNNSFDFENELKVEFSGLESDIIKSLEIGNVSMPIANSLIAGGQNLFGFKTQLQFGRLFVTALAASQRGTAESIEVEDGVQRNEFQIRGSDYDENRHFFLSQYFRDNYESWNRSIPAIISGLQISRLEVYVLNRTNNTQTLRNFVGFMDLGEGNTFQVGNPFVGNGQGDTPTSNDANSLFSNLQNDPNLRQADQVSTILENQHALEKGQDFERVTGARKLDPSEYTFNKELGFVSLNRQLQNDEVLAVSYEYNLNGRNFKVGELTEDYQNLTEDEVIFLKLLRPSKINTQVPTWDLMMKNIYNLNAAGIDKQSFQLRVIYRDDDTGIDNPSLHEGENTKDIPLIEIMGLDRLNQNGDPQKDGNFDYVEGITINPDRGYMIFPFLEPFGSRLEDQFLPSEQFLKEKYVFDTLYNTTKADAQLVSRLDKFFIQGSLQSGSSSEITLNAFQVAEGSVVVTAGGTPLAEGTDYNVNYSTGTVTILNPSILNSGKKIRVTYEKSDLFNFQARNLLGTRLDYVYNDKTNFGLTFMHLNERPQLTRVAIGNEPVSNTMWGLDANYSDDSRLLTKLVDALPFIDTKALSTISFRGEFAQLIPGTSNKVNGESTSYIDDFEGSVTPFSLSSFQSWRLGATPKTDDNRFDLTNQSTNRLGANYRRAKIAWYTIDNVFYRSTGRARPENIQPEDIENHYVRSIGQQEVIRRDNQQIIVNEPTLDIAYYPSEPGMYNYNPDLNNNGFLTEPEKNYGAITRAITNEVDFDKTNIEYVEFWVMDPFINISNGTPNNPRGFIDDGINPPKANTTGGKMFLNLGSISEDVMKDERHAFEQGLPADGVVDGDAVVVNEWGRVTRQPYLNPAFDNSIDARANQDIGLDGLNSTDEQSFFVDYLNGLNISAQARENLLADPSRDNFQYYLGEEFDAADAKILERYKRFNGMEGNSPVSNGTALFTPSNSNLPDNEDLNRDNTLADLEEYYEYEVDVRPGAFQVGRNNIVDKVSANVNGDNVDWYLFRIPIRKPDRVQGNINGFKSIRYIRTYLTEFSEPIVLRMVNFRLVGSQWRTFQESLFEKGLNEIPEPSDPNFTVSVVGIEENSQGGDGRPPYTLPPGIIRDRDNTSAVERRRNEQSLQLSVEGLRDKDARAVFKNVSHDMVNYGRVKMFLHADSPDLLAPGEVTAFLRLGTDFTENYYEIEVPLTMTLDGQISAREIWPEENEIDVAFSSLYQVKANRNRSNSNISLPFTEQVGRYNITVVGRPELSTVQTLMIGMRNPGSPDGEPKTFFLWANELRVTDFDSKSGFAANARLDAQLADFGNVSASIRHSSIGFGTISDKISDRTRERTTQYDISTRLNLQKFFPEDWGLELPAFFSFEHSRAVPQFDPLDPDLPLEDVLDSFESEEERDSYFDKVIDVSNRRSVNFSNVRKRKTNPDKPTLPWSIENFSFTYAYNEITRSNINTAEYDFRNYRGAVTYGYQPKAMNIQPFKNTKWLNSKWLKIIKDINFNPIPTNISVSANLNRTFLKTQLRNADLGIEGIDPYFEKSFTMDRAYAMNWDLTEKLGLDYTAVANAIIDEPEGAIDSDIKRDSIRTNLKNFGRLKNYTHTIGATYQLPFDKIPITDWISTDITYNTTFNWQAGAIGQRDTLGNYADNNRTIALSGKLDLVKLYDNIGILKKINSPQRSRSRTRPQNRPSVSDTVKQKRTLDQIPFTKAFLRALMSVRNITFNYDKSEGTVLPGFMPDVFLFGLDKEFSNPGLGFILGGQDAGIRNRLAGNGQYAPSQFLTNPFRQNRTTTFSYTAVLEPFNEFRINVTGRKAFTQNYQEIFRNDPDNGTFVSINPNRSGTYDISFNMLRTAFKSDDSNNNSPLFQDFEAFRSRVKTRLDGINEAGTYEENDQEVVIPAFIAAYSGKSPEEVNTNPFPKFPIPGWSIQYGGLSKIPTLSEIFTSINISHAYSSKYNVSNFVNSPLYTLGLTLDNNITDVGLANQFNENGSLVPVYLAQQVVLSETMAPFIGLRVKTKSNWDLGFDYNRRRDIGLNLSNIQVTESSANEISLNIGFARTGVKVPFRIKGRKESLPNELRFNMVLTINDRKTVQRRIGEDPIVTDGLKIFRLSPTLDYNINEALQLTLYFDRNVNEPRVTTSFLNARTSFGGRIRFNLSQ</sequence>
<evidence type="ECO:0000313" key="4">
    <source>
        <dbReference type="Proteomes" id="UP000095552"/>
    </source>
</evidence>
<dbReference type="STRING" id="1563681.BFP71_19020"/>
<comment type="caution">
    <text evidence="3">The sequence shown here is derived from an EMBL/GenBank/DDBJ whole genome shotgun (WGS) entry which is preliminary data.</text>
</comment>
<evidence type="ECO:0000313" key="3">
    <source>
        <dbReference type="EMBL" id="OEK05475.1"/>
    </source>
</evidence>
<name>A0A1E5T263_9BACT</name>
<feature type="domain" description="Gliding motility protein SprA N-terminal" evidence="2">
    <location>
        <begin position="142"/>
        <end position="349"/>
    </location>
</feature>
<dbReference type="RefSeq" id="WP_069836979.1">
    <property type="nucleotide sequence ID" value="NZ_MDGQ01000005.1"/>
</dbReference>
<dbReference type="NCBIfam" id="TIGR04189">
    <property type="entry name" value="surface_SprA"/>
    <property type="match status" value="1"/>
</dbReference>
<dbReference type="EMBL" id="MDGQ01000005">
    <property type="protein sequence ID" value="OEK05475.1"/>
    <property type="molecule type" value="Genomic_DNA"/>
</dbReference>